<comment type="subcellular location">
    <subcellularLocation>
        <location evidence="1">Nucleus</location>
    </subcellularLocation>
</comment>
<dbReference type="GO" id="GO:0005634">
    <property type="term" value="C:nucleus"/>
    <property type="evidence" value="ECO:0007669"/>
    <property type="project" value="UniProtKB-ARBA"/>
</dbReference>
<dbReference type="PANTHER" id="PTHR24388:SF54">
    <property type="entry name" value="PROTEIN ESCARGOT"/>
    <property type="match status" value="1"/>
</dbReference>
<dbReference type="FunFam" id="3.30.160.60:FF:000072">
    <property type="entry name" value="zinc finger protein 143 isoform X1"/>
    <property type="match status" value="1"/>
</dbReference>
<protein>
    <submittedName>
        <fullName evidence="12">Zinc finger protein 37</fullName>
    </submittedName>
</protein>
<dbReference type="GO" id="GO:0000978">
    <property type="term" value="F:RNA polymerase II cis-regulatory region sequence-specific DNA binding"/>
    <property type="evidence" value="ECO:0007669"/>
    <property type="project" value="TreeGrafter"/>
</dbReference>
<feature type="compositionally biased region" description="Basic and acidic residues" evidence="10">
    <location>
        <begin position="150"/>
        <end position="169"/>
    </location>
</feature>
<feature type="compositionally biased region" description="Basic residues" evidence="10">
    <location>
        <begin position="170"/>
        <end position="182"/>
    </location>
</feature>
<dbReference type="FunFam" id="3.30.160.60:FF:000086">
    <property type="entry name" value="transcription factor E4F1 isoform X1"/>
    <property type="match status" value="1"/>
</dbReference>
<gene>
    <name evidence="12" type="primary">ZFP37</name>
</gene>
<dbReference type="InterPro" id="IPR050527">
    <property type="entry name" value="Snail/Krueppel_Znf"/>
</dbReference>
<dbReference type="PANTHER" id="PTHR24388">
    <property type="entry name" value="ZINC FINGER PROTEIN"/>
    <property type="match status" value="1"/>
</dbReference>
<reference evidence="12" key="2">
    <citation type="journal article" date="2014" name="BMC Genomics">
        <title>A genomic perspective to assessing quality of mass-reared SIT flies used in Mediterranean fruit fly (Ceratitis capitata) eradication in California.</title>
        <authorList>
            <person name="Calla B."/>
            <person name="Hall B."/>
            <person name="Hou S."/>
            <person name="Geib S.M."/>
        </authorList>
    </citation>
    <scope>NUCLEOTIDE SEQUENCE</scope>
</reference>
<sequence>MDVEIISEKIECSDLKKCGEIATLLSVGKPEFFLNCGFCEYTFLQLDNFIAHMYNDHITEFPATELKKETTEEDEMLNECSTDTLESVAQEEYLKEFERVEIELDTSDANILNDNKECLSKEFDEQENESKATLTGRIQRNQNFQLNLNRGDEIESSEKEYKRPQEQSMRKRPSKISHNRRNAIREKYKLNKDELESQRDLEMEISEEVIDTKKYRNESDLDDTKMSNNYDETDDDDFLQDFDESEDVDEPQTKSKMKTQKRIADSVLDDKQFLILTEIYKSYTCLWNEVDIAYRFKNRREEAIKSLHEEFNSKSGLSLLQKDVEREIALLREICSIEKKEKLNSKRHNVKYRPKCPFYKNIAYIEVDVSPFECSICGKRLPALGHYKTHVASHDGSLPFKCHLCGHGFQVGANLTVHLRRHVQDYIYKCEICNKPCATTTELKIHMRSHTGEKPFICSVCGQKHGTSSHLLVHMLRHNNKRPHKCKICSKAFFESGTLKEHMMVHTKIRNIICDICHKGFKSKTHLYQHKLIHNKEKRYECNICKKRFAQPAGLSGHMKTHGTKLSANVSKINTEMNK</sequence>
<dbReference type="InterPro" id="IPR006578">
    <property type="entry name" value="MADF-dom"/>
</dbReference>
<feature type="domain" description="C2H2-type" evidence="11">
    <location>
        <begin position="400"/>
        <end position="427"/>
    </location>
</feature>
<dbReference type="FunFam" id="3.30.160.60:FF:000624">
    <property type="entry name" value="zinc finger protein 697"/>
    <property type="match status" value="1"/>
</dbReference>
<evidence type="ECO:0000256" key="2">
    <source>
        <dbReference type="ARBA" id="ARBA00022723"/>
    </source>
</evidence>
<keyword evidence="3" id="KW-0677">Repeat</keyword>
<dbReference type="FunFam" id="3.30.160.60:FF:000110">
    <property type="entry name" value="Zinc finger protein-like"/>
    <property type="match status" value="1"/>
</dbReference>
<organism evidence="12">
    <name type="scientific">Ceratitis capitata</name>
    <name type="common">Mediterranean fruit fly</name>
    <name type="synonym">Tephritis capitata</name>
    <dbReference type="NCBI Taxonomy" id="7213"/>
    <lineage>
        <taxon>Eukaryota</taxon>
        <taxon>Metazoa</taxon>
        <taxon>Ecdysozoa</taxon>
        <taxon>Arthropoda</taxon>
        <taxon>Hexapoda</taxon>
        <taxon>Insecta</taxon>
        <taxon>Pterygota</taxon>
        <taxon>Neoptera</taxon>
        <taxon>Endopterygota</taxon>
        <taxon>Diptera</taxon>
        <taxon>Brachycera</taxon>
        <taxon>Muscomorpha</taxon>
        <taxon>Tephritoidea</taxon>
        <taxon>Tephritidae</taxon>
        <taxon>Ceratitis</taxon>
        <taxon>Ceratitis</taxon>
    </lineage>
</organism>
<feature type="region of interest" description="Disordered" evidence="10">
    <location>
        <begin position="219"/>
        <end position="239"/>
    </location>
</feature>
<keyword evidence="4 9" id="KW-0863">Zinc-finger</keyword>
<feature type="domain" description="C2H2-type" evidence="11">
    <location>
        <begin position="540"/>
        <end position="562"/>
    </location>
</feature>
<evidence type="ECO:0000259" key="11">
    <source>
        <dbReference type="PROSITE" id="PS50157"/>
    </source>
</evidence>
<evidence type="ECO:0000256" key="8">
    <source>
        <dbReference type="ARBA" id="ARBA00037948"/>
    </source>
</evidence>
<evidence type="ECO:0000256" key="1">
    <source>
        <dbReference type="ARBA" id="ARBA00004123"/>
    </source>
</evidence>
<dbReference type="OrthoDB" id="427030at2759"/>
<dbReference type="GO" id="GO:0000981">
    <property type="term" value="F:DNA-binding transcription factor activity, RNA polymerase II-specific"/>
    <property type="evidence" value="ECO:0007669"/>
    <property type="project" value="TreeGrafter"/>
</dbReference>
<dbReference type="InterPro" id="IPR036236">
    <property type="entry name" value="Znf_C2H2_sf"/>
</dbReference>
<feature type="region of interest" description="Disordered" evidence="10">
    <location>
        <begin position="142"/>
        <end position="188"/>
    </location>
</feature>
<evidence type="ECO:0000256" key="4">
    <source>
        <dbReference type="ARBA" id="ARBA00022771"/>
    </source>
</evidence>
<dbReference type="EMBL" id="GAMC01017348">
    <property type="protein sequence ID" value="JAB89207.1"/>
    <property type="molecule type" value="mRNA"/>
</dbReference>
<evidence type="ECO:0000256" key="7">
    <source>
        <dbReference type="ARBA" id="ARBA00023242"/>
    </source>
</evidence>
<dbReference type="PROSITE" id="PS00028">
    <property type="entry name" value="ZINC_FINGER_C2H2_1"/>
    <property type="match status" value="6"/>
</dbReference>
<dbReference type="Pfam" id="PF00096">
    <property type="entry name" value="zf-C2H2"/>
    <property type="match status" value="4"/>
</dbReference>
<dbReference type="SMART" id="SM00355">
    <property type="entry name" value="ZnF_C2H2"/>
    <property type="match status" value="8"/>
</dbReference>
<evidence type="ECO:0000256" key="5">
    <source>
        <dbReference type="ARBA" id="ARBA00022833"/>
    </source>
</evidence>
<dbReference type="Gene3D" id="3.30.160.60">
    <property type="entry name" value="Classic Zinc Finger"/>
    <property type="match status" value="6"/>
</dbReference>
<feature type="domain" description="C2H2-type" evidence="11">
    <location>
        <begin position="372"/>
        <end position="399"/>
    </location>
</feature>
<proteinExistence type="evidence at transcript level"/>
<reference evidence="12" key="1">
    <citation type="submission" date="2013-07" db="EMBL/GenBank/DDBJ databases">
        <authorList>
            <person name="Geib S."/>
        </authorList>
    </citation>
    <scope>NUCLEOTIDE SEQUENCE</scope>
</reference>
<feature type="domain" description="C2H2-type" evidence="11">
    <location>
        <begin position="428"/>
        <end position="455"/>
    </location>
</feature>
<keyword evidence="5" id="KW-0862">Zinc</keyword>
<evidence type="ECO:0000256" key="3">
    <source>
        <dbReference type="ARBA" id="ARBA00022737"/>
    </source>
</evidence>
<dbReference type="SUPFAM" id="SSF57667">
    <property type="entry name" value="beta-beta-alpha zinc fingers"/>
    <property type="match status" value="4"/>
</dbReference>
<dbReference type="InterPro" id="IPR013087">
    <property type="entry name" value="Znf_C2H2_type"/>
</dbReference>
<comment type="similarity">
    <text evidence="8">Belongs to the snail C2H2-type zinc-finger protein family.</text>
</comment>
<feature type="domain" description="C2H2-type" evidence="11">
    <location>
        <begin position="484"/>
        <end position="511"/>
    </location>
</feature>
<dbReference type="PROSITE" id="PS50157">
    <property type="entry name" value="ZINC_FINGER_C2H2_2"/>
    <property type="match status" value="7"/>
</dbReference>
<evidence type="ECO:0000313" key="12">
    <source>
        <dbReference type="EMBL" id="JAB89207.1"/>
    </source>
</evidence>
<keyword evidence="6" id="KW-0238">DNA-binding</keyword>
<keyword evidence="7" id="KW-0539">Nucleus</keyword>
<name>W8ASQ2_CERCA</name>
<keyword evidence="2" id="KW-0479">Metal-binding</keyword>
<evidence type="ECO:0000256" key="9">
    <source>
        <dbReference type="PROSITE-ProRule" id="PRU00042"/>
    </source>
</evidence>
<evidence type="ECO:0000256" key="10">
    <source>
        <dbReference type="SAM" id="MobiDB-lite"/>
    </source>
</evidence>
<dbReference type="GO" id="GO:0008270">
    <property type="term" value="F:zinc ion binding"/>
    <property type="evidence" value="ECO:0007669"/>
    <property type="project" value="UniProtKB-KW"/>
</dbReference>
<dbReference type="AlphaFoldDB" id="W8ASQ2"/>
<feature type="domain" description="C2H2-type" evidence="11">
    <location>
        <begin position="456"/>
        <end position="483"/>
    </location>
</feature>
<accession>W8ASQ2</accession>
<dbReference type="Pfam" id="PF10545">
    <property type="entry name" value="MADF_DNA_bdg"/>
    <property type="match status" value="1"/>
</dbReference>
<feature type="domain" description="C2H2-type" evidence="11">
    <location>
        <begin position="512"/>
        <end position="539"/>
    </location>
</feature>
<evidence type="ECO:0000256" key="6">
    <source>
        <dbReference type="ARBA" id="ARBA00023125"/>
    </source>
</evidence>